<proteinExistence type="predicted"/>
<dbReference type="OrthoDB" id="289162at2759"/>
<dbReference type="Proteomes" id="UP001151518">
    <property type="component" value="Unassembled WGS sequence"/>
</dbReference>
<dbReference type="EMBL" id="JANBTW010000110">
    <property type="protein sequence ID" value="KAJ2671091.1"/>
    <property type="molecule type" value="Genomic_DNA"/>
</dbReference>
<dbReference type="GO" id="GO:0042795">
    <property type="term" value="P:snRNA transcription by RNA polymerase II"/>
    <property type="evidence" value="ECO:0007669"/>
    <property type="project" value="TreeGrafter"/>
</dbReference>
<comment type="caution">
    <text evidence="2">The sequence shown here is derived from an EMBL/GenBank/DDBJ whole genome shotgun (WGS) entry which is preliminary data.</text>
</comment>
<feature type="region of interest" description="Disordered" evidence="1">
    <location>
        <begin position="80"/>
        <end position="110"/>
    </location>
</feature>
<reference evidence="2" key="1">
    <citation type="submission" date="2022-07" db="EMBL/GenBank/DDBJ databases">
        <title>Phylogenomic reconstructions and comparative analyses of Kickxellomycotina fungi.</title>
        <authorList>
            <person name="Reynolds N.K."/>
            <person name="Stajich J.E."/>
            <person name="Barry K."/>
            <person name="Grigoriev I.V."/>
            <person name="Crous P."/>
            <person name="Smith M.E."/>
        </authorList>
    </citation>
    <scope>NUCLEOTIDE SEQUENCE</scope>
    <source>
        <strain evidence="2">NRRL 3115</strain>
    </source>
</reference>
<dbReference type="GO" id="GO:0045945">
    <property type="term" value="P:positive regulation of transcription by RNA polymerase III"/>
    <property type="evidence" value="ECO:0007669"/>
    <property type="project" value="TreeGrafter"/>
</dbReference>
<evidence type="ECO:0000256" key="1">
    <source>
        <dbReference type="SAM" id="MobiDB-lite"/>
    </source>
</evidence>
<dbReference type="PANTHER" id="PTHR14633">
    <property type="entry name" value="LITTLE ELONGATION COMPLEX SUBUNIT 2"/>
    <property type="match status" value="1"/>
</dbReference>
<feature type="compositionally biased region" description="Acidic residues" evidence="1">
    <location>
        <begin position="92"/>
        <end position="101"/>
    </location>
</feature>
<dbReference type="PANTHER" id="PTHR14633:SF3">
    <property type="entry name" value="LITTLE ELONGATION COMPLEX SUBUNIT 2"/>
    <property type="match status" value="1"/>
</dbReference>
<sequence>LLSVAFVMELRNRKLSEENVEETEQNIKQEMGNSNEQSNLPKSLESVPGSAKMHLELAVDSTAMDVEAVVKEATEAMDIADEDADTRSDSNITDDGDDNMGNDELGSVSGGFLGDFEEIEEDEDVERFISLNHTPLPSARQSPAPLVLPQNNNPSAQQPIPESMNIGDNESSDDDSDGSFESIPEASAHTVALRTGDGQPLTDTACPSLTEADSDIGESNELVQTTGIVGAEPLANDSMAEVVTSAQSKIQLQNTANNQSVSRPQSPSRISIKTKPAQTDKDDDVVETLLGVMKSPKIGINQQQPMPQQQQQQPTQQQQPKVQKSSQQGIPDDMLAALAAIEGGGIVEAPKSPVTKGVGHSFSAKELAAKLPNGYSGPFSQLSTVEHAHFLALAQKAKSGSLNNKETIDYQRLRAKVDAEQQRFRTQAHEKALPLLKQIAETISQTAHERLVEGSAKALEQYPHMYMPVQVAAIRSSASGYIPLLYKETLLQRGTCYHTQMPKLDGASVEGIVSPAANPWDYAQSNGKFSRRMGMPVSQDLVALELARLAHADVVVSASSLIALLTLPQSYMRDVVIPFKVISELPASKGGILGSDSNLAKDSDTPAHSILLVDKPLLSMQASTPRKHNQIFYEASVCNKLVDRSRPLELGGGSMANATTELSNSMHGSTKEPAENKENEFSSDNANYTLWEFGGLRVLVRYGVHGFFAGDNAGKARAPVTTTVTLKTKLEYQLEGKSVEAAIASASANGEDGAGIGRGAYEDITESERLSWWMSSYLRGSPSEVWVSHVDVQRSGIVRVTRHTCGDLFPGTGTVGASGGGSSSGTQPSTRGLLALLQDLNRQPVGEYMLIHKRRTWDATIYRALERQPEDTSVSAQQRTNAAMMNLEAELRTSLVADLTQLDIEGDYVPVAWHGLPGQIPFTYAPADLAEFCATASTWNSNAAAGGIKGNISNSSTNNSARNRRRAANKRKKAKKVATAAANL</sequence>
<feature type="region of interest" description="Disordered" evidence="1">
    <location>
        <begin position="301"/>
        <end position="328"/>
    </location>
</feature>
<feature type="region of interest" description="Disordered" evidence="1">
    <location>
        <begin position="945"/>
        <end position="984"/>
    </location>
</feature>
<feature type="compositionally biased region" description="Polar residues" evidence="1">
    <location>
        <begin position="26"/>
        <end position="41"/>
    </location>
</feature>
<feature type="compositionally biased region" description="Basic residues" evidence="1">
    <location>
        <begin position="962"/>
        <end position="976"/>
    </location>
</feature>
<accession>A0A9W8G3S6</accession>
<dbReference type="AlphaFoldDB" id="A0A9W8G3S6"/>
<evidence type="ECO:0000313" key="2">
    <source>
        <dbReference type="EMBL" id="KAJ2671091.1"/>
    </source>
</evidence>
<evidence type="ECO:0000313" key="3">
    <source>
        <dbReference type="Proteomes" id="UP001151518"/>
    </source>
</evidence>
<organism evidence="2 3">
    <name type="scientific">Coemansia spiralis</name>
    <dbReference type="NCBI Taxonomy" id="417178"/>
    <lineage>
        <taxon>Eukaryota</taxon>
        <taxon>Fungi</taxon>
        <taxon>Fungi incertae sedis</taxon>
        <taxon>Zoopagomycota</taxon>
        <taxon>Kickxellomycotina</taxon>
        <taxon>Kickxellomycetes</taxon>
        <taxon>Kickxellales</taxon>
        <taxon>Kickxellaceae</taxon>
        <taxon>Coemansia</taxon>
    </lineage>
</organism>
<feature type="compositionally biased region" description="Polar residues" evidence="1">
    <location>
        <begin position="253"/>
        <end position="271"/>
    </location>
</feature>
<dbReference type="GO" id="GO:0042796">
    <property type="term" value="P:snRNA transcription by RNA polymerase III"/>
    <property type="evidence" value="ECO:0007669"/>
    <property type="project" value="TreeGrafter"/>
</dbReference>
<feature type="compositionally biased region" description="Polar residues" evidence="1">
    <location>
        <begin position="149"/>
        <end position="160"/>
    </location>
</feature>
<evidence type="ECO:0008006" key="4">
    <source>
        <dbReference type="Google" id="ProtNLM"/>
    </source>
</evidence>
<feature type="region of interest" description="Disordered" evidence="1">
    <location>
        <begin position="253"/>
        <end position="283"/>
    </location>
</feature>
<protein>
    <recommendedName>
        <fullName evidence="4">Little elongation complex subunit 2 C-terminal domain-containing protein</fullName>
    </recommendedName>
</protein>
<feature type="region of interest" description="Disordered" evidence="1">
    <location>
        <begin position="15"/>
        <end position="48"/>
    </location>
</feature>
<feature type="non-terminal residue" evidence="2">
    <location>
        <position position="1"/>
    </location>
</feature>
<feature type="compositionally biased region" description="Low complexity" evidence="1">
    <location>
        <begin position="302"/>
        <end position="328"/>
    </location>
</feature>
<feature type="region of interest" description="Disordered" evidence="1">
    <location>
        <begin position="136"/>
        <end position="182"/>
    </location>
</feature>
<gene>
    <name evidence="2" type="ORF">GGI25_005613</name>
</gene>
<name>A0A9W8G3S6_9FUNG</name>